<dbReference type="OrthoDB" id="8420938at2"/>
<feature type="chain" id="PRO_5026268371" description="Copper-binding protein" evidence="2">
    <location>
        <begin position="20"/>
        <end position="124"/>
    </location>
</feature>
<dbReference type="InterPro" id="IPR046150">
    <property type="entry name" value="DUF6152"/>
</dbReference>
<evidence type="ECO:0008006" key="5">
    <source>
        <dbReference type="Google" id="ProtNLM"/>
    </source>
</evidence>
<evidence type="ECO:0000313" key="4">
    <source>
        <dbReference type="Proteomes" id="UP000433652"/>
    </source>
</evidence>
<dbReference type="AlphaFoldDB" id="A0A6I4SY66"/>
<accession>A0A6I4SY66</accession>
<evidence type="ECO:0000313" key="3">
    <source>
        <dbReference type="EMBL" id="MXO59796.1"/>
    </source>
</evidence>
<reference evidence="3 4" key="1">
    <citation type="submission" date="2019-12" db="EMBL/GenBank/DDBJ databases">
        <title>Genomic-based taxomic classification of the family Erythrobacteraceae.</title>
        <authorList>
            <person name="Xu L."/>
        </authorList>
    </citation>
    <scope>NUCLEOTIDE SEQUENCE [LARGE SCALE GENOMIC DNA]</scope>
    <source>
        <strain evidence="3 4">MCCC 1K01500</strain>
    </source>
</reference>
<dbReference type="EMBL" id="WTYM01000039">
    <property type="protein sequence ID" value="MXO59796.1"/>
    <property type="molecule type" value="Genomic_DNA"/>
</dbReference>
<sequence length="124" mass="13532">MRKMMAALALMGATLATSAADAHHSFGMFDMTKEVTITGKVRKFQWTNPHSYIQLTVTDASGKEVEYSLEMGAPMYLYARGWRPATLKPGMMISVKLSPLRNGEPGGVVRDVLTPDGKPIGTNQ</sequence>
<dbReference type="RefSeq" id="WP_159794582.1">
    <property type="nucleotide sequence ID" value="NZ_WTYM01000039.1"/>
</dbReference>
<keyword evidence="2" id="KW-0732">Signal</keyword>
<name>A0A6I4SY66_9SPHN</name>
<keyword evidence="4" id="KW-1185">Reference proteome</keyword>
<gene>
    <name evidence="3" type="ORF">GRI89_09615</name>
</gene>
<feature type="region of interest" description="Disordered" evidence="1">
    <location>
        <begin position="103"/>
        <end position="124"/>
    </location>
</feature>
<dbReference type="Pfam" id="PF19649">
    <property type="entry name" value="DUF6152"/>
    <property type="match status" value="1"/>
</dbReference>
<dbReference type="Proteomes" id="UP000433652">
    <property type="component" value="Unassembled WGS sequence"/>
</dbReference>
<evidence type="ECO:0000256" key="2">
    <source>
        <dbReference type="SAM" id="SignalP"/>
    </source>
</evidence>
<protein>
    <recommendedName>
        <fullName evidence="5">Copper-binding protein</fullName>
    </recommendedName>
</protein>
<comment type="caution">
    <text evidence="3">The sequence shown here is derived from an EMBL/GenBank/DDBJ whole genome shotgun (WGS) entry which is preliminary data.</text>
</comment>
<feature type="signal peptide" evidence="2">
    <location>
        <begin position="1"/>
        <end position="19"/>
    </location>
</feature>
<proteinExistence type="predicted"/>
<evidence type="ECO:0000256" key="1">
    <source>
        <dbReference type="SAM" id="MobiDB-lite"/>
    </source>
</evidence>
<organism evidence="3 4">
    <name type="scientific">Croceibacterium salegens</name>
    <dbReference type="NCBI Taxonomy" id="1737568"/>
    <lineage>
        <taxon>Bacteria</taxon>
        <taxon>Pseudomonadati</taxon>
        <taxon>Pseudomonadota</taxon>
        <taxon>Alphaproteobacteria</taxon>
        <taxon>Sphingomonadales</taxon>
        <taxon>Erythrobacteraceae</taxon>
        <taxon>Croceibacterium</taxon>
    </lineage>
</organism>